<evidence type="ECO:0000313" key="3">
    <source>
        <dbReference type="Proteomes" id="UP000054691"/>
    </source>
</evidence>
<dbReference type="OrthoDB" id="5654325at2"/>
<keyword evidence="3" id="KW-1185">Reference proteome</keyword>
<evidence type="ECO:0000313" key="2">
    <source>
        <dbReference type="EMBL" id="STX45174.1"/>
    </source>
</evidence>
<gene>
    <name evidence="1" type="ORF">Lgra_3133</name>
    <name evidence="2" type="ORF">NCTC12388_01903</name>
</gene>
<reference evidence="1 3" key="1">
    <citation type="submission" date="2015-11" db="EMBL/GenBank/DDBJ databases">
        <title>Genomic analysis of 38 Legionella species identifies large and diverse effector repertoires.</title>
        <authorList>
            <person name="Burstein D."/>
            <person name="Amaro F."/>
            <person name="Zusman T."/>
            <person name="Lifshitz Z."/>
            <person name="Cohen O."/>
            <person name="Gilbert J.A."/>
            <person name="Pupko T."/>
            <person name="Shuman H.A."/>
            <person name="Segal G."/>
        </authorList>
    </citation>
    <scope>NUCLEOTIDE SEQUENCE [LARGE SCALE GENOMIC DNA]</scope>
    <source>
        <strain evidence="1 3">Lyon 8420412</strain>
    </source>
</reference>
<name>A0A378JBC3_9GAMM</name>
<reference evidence="2 4" key="2">
    <citation type="submission" date="2018-06" db="EMBL/GenBank/DDBJ databases">
        <authorList>
            <consortium name="Pathogen Informatics"/>
            <person name="Doyle S."/>
        </authorList>
    </citation>
    <scope>NUCLEOTIDE SEQUENCE [LARGE SCALE GENOMIC DNA]</scope>
    <source>
        <strain evidence="2 4">NCTC12388</strain>
    </source>
</reference>
<dbReference type="EMBL" id="LNYE01000029">
    <property type="protein sequence ID" value="KTD06356.1"/>
    <property type="molecule type" value="Genomic_DNA"/>
</dbReference>
<dbReference type="RefSeq" id="WP_058500105.1">
    <property type="nucleotide sequence ID" value="NZ_CAAAHW010000005.1"/>
</dbReference>
<dbReference type="AlphaFoldDB" id="A0A378JBC3"/>
<dbReference type="Proteomes" id="UP000254476">
    <property type="component" value="Unassembled WGS sequence"/>
</dbReference>
<sequence length="74" mass="8415">MGKLDPSKEEDIANAIIVIKDKIIHSDESGYTENARDIINAFSKQGCCDFQKIRAELAENPSMSDTMNHIRWNF</sequence>
<evidence type="ECO:0000313" key="4">
    <source>
        <dbReference type="Proteomes" id="UP000254476"/>
    </source>
</evidence>
<dbReference type="Proteomes" id="UP000054691">
    <property type="component" value="Unassembled WGS sequence"/>
</dbReference>
<dbReference type="EMBL" id="UGOB01000001">
    <property type="protein sequence ID" value="STX45174.1"/>
    <property type="molecule type" value="Genomic_DNA"/>
</dbReference>
<protein>
    <submittedName>
        <fullName evidence="2">Ankyrin repeat protein</fullName>
    </submittedName>
</protein>
<dbReference type="STRING" id="45066.Lgra_3133"/>
<proteinExistence type="predicted"/>
<evidence type="ECO:0000313" key="1">
    <source>
        <dbReference type="EMBL" id="KTD06356.1"/>
    </source>
</evidence>
<accession>A0A378JBC3</accession>
<organism evidence="2 4">
    <name type="scientific">Legionella gratiana</name>
    <dbReference type="NCBI Taxonomy" id="45066"/>
    <lineage>
        <taxon>Bacteria</taxon>
        <taxon>Pseudomonadati</taxon>
        <taxon>Pseudomonadota</taxon>
        <taxon>Gammaproteobacteria</taxon>
        <taxon>Legionellales</taxon>
        <taxon>Legionellaceae</taxon>
        <taxon>Legionella</taxon>
    </lineage>
</organism>